<dbReference type="GO" id="GO:0051083">
    <property type="term" value="P:'de novo' cotranslational protein folding"/>
    <property type="evidence" value="ECO:0007669"/>
    <property type="project" value="TreeGrafter"/>
</dbReference>
<evidence type="ECO:0000256" key="2">
    <source>
        <dbReference type="ARBA" id="ARBA00005464"/>
    </source>
</evidence>
<dbReference type="EC" id="5.2.1.8" evidence="3 12"/>
<evidence type="ECO:0000256" key="10">
    <source>
        <dbReference type="ARBA" id="ARBA00024849"/>
    </source>
</evidence>
<dbReference type="GO" id="GO:0003755">
    <property type="term" value="F:peptidyl-prolyl cis-trans isomerase activity"/>
    <property type="evidence" value="ECO:0007669"/>
    <property type="project" value="UniProtKB-UniRule"/>
</dbReference>
<dbReference type="GO" id="GO:0015031">
    <property type="term" value="P:protein transport"/>
    <property type="evidence" value="ECO:0007669"/>
    <property type="project" value="UniProtKB-UniRule"/>
</dbReference>
<evidence type="ECO:0000256" key="3">
    <source>
        <dbReference type="ARBA" id="ARBA00013194"/>
    </source>
</evidence>
<dbReference type="GO" id="GO:0044183">
    <property type="term" value="F:protein folding chaperone"/>
    <property type="evidence" value="ECO:0007669"/>
    <property type="project" value="TreeGrafter"/>
</dbReference>
<keyword evidence="12" id="KW-0963">Cytoplasm</keyword>
<dbReference type="PIRSF" id="PIRSF003095">
    <property type="entry name" value="Trigger_factor"/>
    <property type="match status" value="1"/>
</dbReference>
<dbReference type="HAMAP" id="MF_00303">
    <property type="entry name" value="Trigger_factor_Tig"/>
    <property type="match status" value="1"/>
</dbReference>
<proteinExistence type="inferred from homology"/>
<comment type="subcellular location">
    <subcellularLocation>
        <location evidence="12">Cytoplasm</location>
    </subcellularLocation>
    <text evidence="12">About half TF is bound to the ribosome near the polypeptide exit tunnel while the other half is free in the cytoplasm.</text>
</comment>
<comment type="function">
    <text evidence="10 12">Involved in protein export. Acts as a chaperone by maintaining the newly synthesized protein in an open conformation. Functions as a peptidyl-prolyl cis-trans isomerase.</text>
</comment>
<evidence type="ECO:0000259" key="15">
    <source>
        <dbReference type="PROSITE" id="PS50059"/>
    </source>
</evidence>
<gene>
    <name evidence="12" type="primary">tig</name>
    <name evidence="16" type="ORF">LY60_02258</name>
</gene>
<evidence type="ECO:0000256" key="12">
    <source>
        <dbReference type="HAMAP-Rule" id="MF_00303"/>
    </source>
</evidence>
<dbReference type="Gene3D" id="1.10.3120.10">
    <property type="entry name" value="Trigger factor, C-terminal domain"/>
    <property type="match status" value="1"/>
</dbReference>
<dbReference type="NCBIfam" id="TIGR00115">
    <property type="entry name" value="tig"/>
    <property type="match status" value="1"/>
</dbReference>
<name>A0A562J9N5_9FIRM</name>
<dbReference type="Proteomes" id="UP000315343">
    <property type="component" value="Unassembled WGS sequence"/>
</dbReference>
<dbReference type="InterPro" id="IPR008880">
    <property type="entry name" value="Trigger_fac_C"/>
</dbReference>
<keyword evidence="6 12" id="KW-0697">Rotamase</keyword>
<dbReference type="PANTHER" id="PTHR30560">
    <property type="entry name" value="TRIGGER FACTOR CHAPERONE AND PEPTIDYL-PROLYL CIS/TRANS ISOMERASE"/>
    <property type="match status" value="1"/>
</dbReference>
<evidence type="ECO:0000313" key="17">
    <source>
        <dbReference type="Proteomes" id="UP000315343"/>
    </source>
</evidence>
<dbReference type="SUPFAM" id="SSF54534">
    <property type="entry name" value="FKBP-like"/>
    <property type="match status" value="1"/>
</dbReference>
<evidence type="ECO:0000256" key="8">
    <source>
        <dbReference type="ARBA" id="ARBA00023235"/>
    </source>
</evidence>
<evidence type="ECO:0000256" key="11">
    <source>
        <dbReference type="ARBA" id="ARBA00029986"/>
    </source>
</evidence>
<evidence type="ECO:0000256" key="4">
    <source>
        <dbReference type="ARBA" id="ARBA00016902"/>
    </source>
</evidence>
<dbReference type="InterPro" id="IPR005215">
    <property type="entry name" value="Trig_fac"/>
</dbReference>
<comment type="caution">
    <text evidence="16">The sequence shown here is derived from an EMBL/GenBank/DDBJ whole genome shotgun (WGS) entry which is preliminary data.</text>
</comment>
<keyword evidence="17" id="KW-1185">Reference proteome</keyword>
<dbReference type="InterPro" id="IPR008881">
    <property type="entry name" value="Trigger_fac_ribosome-bd_bac"/>
</dbReference>
<dbReference type="RefSeq" id="WP_145083435.1">
    <property type="nucleotide sequence ID" value="NZ_VLKH01000005.1"/>
</dbReference>
<dbReference type="InterPro" id="IPR046357">
    <property type="entry name" value="PPIase_dom_sf"/>
</dbReference>
<evidence type="ECO:0000256" key="7">
    <source>
        <dbReference type="ARBA" id="ARBA00023186"/>
    </source>
</evidence>
<dbReference type="InterPro" id="IPR001179">
    <property type="entry name" value="PPIase_FKBP_dom"/>
</dbReference>
<keyword evidence="5 12" id="KW-0132">Cell division</keyword>
<comment type="similarity">
    <text evidence="2 12 14">Belongs to the FKBP-type PPIase family. Tig subfamily.</text>
</comment>
<protein>
    <recommendedName>
        <fullName evidence="4 12">Trigger factor</fullName>
        <shortName evidence="12">TF</shortName>
        <ecNumber evidence="3 12">5.2.1.8</ecNumber>
    </recommendedName>
    <alternativeName>
        <fullName evidence="11 12">PPIase</fullName>
    </alternativeName>
</protein>
<dbReference type="InterPro" id="IPR036611">
    <property type="entry name" value="Trigger_fac_ribosome-bd_sf"/>
</dbReference>
<organism evidence="16 17">
    <name type="scientific">Sedimentibacter saalensis</name>
    <dbReference type="NCBI Taxonomy" id="130788"/>
    <lineage>
        <taxon>Bacteria</taxon>
        <taxon>Bacillati</taxon>
        <taxon>Bacillota</taxon>
        <taxon>Tissierellia</taxon>
        <taxon>Sedimentibacter</taxon>
    </lineage>
</organism>
<dbReference type="SUPFAM" id="SSF109998">
    <property type="entry name" value="Triger factor/SurA peptide-binding domain-like"/>
    <property type="match status" value="1"/>
</dbReference>
<comment type="domain">
    <text evidence="12">Consists of 3 domains; the N-terminus binds the ribosome, the middle domain has PPIase activity, while the C-terminus has intrinsic chaperone activity on its own.</text>
</comment>
<dbReference type="GO" id="GO:0005737">
    <property type="term" value="C:cytoplasm"/>
    <property type="evidence" value="ECO:0007669"/>
    <property type="project" value="UniProtKB-SubCell"/>
</dbReference>
<dbReference type="OrthoDB" id="9767721at2"/>
<accession>A0A562J9N5</accession>
<dbReference type="Pfam" id="PF00254">
    <property type="entry name" value="FKBP_C"/>
    <property type="match status" value="1"/>
</dbReference>
<dbReference type="GO" id="GO:0051301">
    <property type="term" value="P:cell division"/>
    <property type="evidence" value="ECO:0007669"/>
    <property type="project" value="UniProtKB-KW"/>
</dbReference>
<dbReference type="PROSITE" id="PS50059">
    <property type="entry name" value="FKBP_PPIASE"/>
    <property type="match status" value="1"/>
</dbReference>
<keyword evidence="7 12" id="KW-0143">Chaperone</keyword>
<sequence>MSSKLLKKEKNVVTLEFTVSPEEFESAVNKAYLKAKNNINVQGFRKGKAPRHIIEKKYGKSIFYDEAMDIAIQEEYPKAVAEHKLDVIDSPKVNVEKFEEGQEIVITADVEVMPEVELPEYKGIEVERTEIKVTDEDVEKEITAVQEKNARIVEVTDRAVQNGDFLTIDYAGFVGDEQFEGGTAENQALEIGSNTFIPGFEEQLIGKNKDEEVEVNVTFPEEYHSEELKGKAAVFKVKIHEIKSKELPVVDDEFAKDISEFDTLEELKADTRANLEKKALDQAKIANDNNVITKIVNEAKVEIPEVLIQREIDYLGRNYEQQFRQQGFTGKEYDDIITNFVNQYKEGARNQAEFNVKAELVLEALIKKEDIKVTEEELAEEVNKVAESYQVEADRLEAFKTSILESSKGYIEETLQKRKIIDMLVENAVFVEPKAVETTEDVQEEK</sequence>
<dbReference type="PANTHER" id="PTHR30560:SF3">
    <property type="entry name" value="TRIGGER FACTOR-LIKE PROTEIN TIG, CHLOROPLASTIC"/>
    <property type="match status" value="1"/>
</dbReference>
<dbReference type="InterPro" id="IPR037041">
    <property type="entry name" value="Trigger_fac_C_sf"/>
</dbReference>
<dbReference type="GO" id="GO:0043022">
    <property type="term" value="F:ribosome binding"/>
    <property type="evidence" value="ECO:0007669"/>
    <property type="project" value="TreeGrafter"/>
</dbReference>
<evidence type="ECO:0000313" key="16">
    <source>
        <dbReference type="EMBL" id="TWH79938.1"/>
    </source>
</evidence>
<keyword evidence="8 12" id="KW-0413">Isomerase</keyword>
<dbReference type="EMBL" id="VLKH01000005">
    <property type="protein sequence ID" value="TWH79938.1"/>
    <property type="molecule type" value="Genomic_DNA"/>
</dbReference>
<dbReference type="AlphaFoldDB" id="A0A562J9N5"/>
<dbReference type="FunFam" id="3.10.50.40:FF:000001">
    <property type="entry name" value="Trigger factor"/>
    <property type="match status" value="1"/>
</dbReference>
<dbReference type="Gene3D" id="3.10.50.40">
    <property type="match status" value="1"/>
</dbReference>
<dbReference type="SUPFAM" id="SSF102735">
    <property type="entry name" value="Trigger factor ribosome-binding domain"/>
    <property type="match status" value="1"/>
</dbReference>
<reference evidence="16 17" key="1">
    <citation type="submission" date="2019-07" db="EMBL/GenBank/DDBJ databases">
        <title>Genomic Encyclopedia of Type Strains, Phase I: the one thousand microbial genomes (KMG-I) project.</title>
        <authorList>
            <person name="Kyrpides N."/>
        </authorList>
    </citation>
    <scope>NUCLEOTIDE SEQUENCE [LARGE SCALE GENOMIC DNA]</scope>
    <source>
        <strain evidence="16 17">DSM 13558</strain>
    </source>
</reference>
<keyword evidence="9 12" id="KW-0131">Cell cycle</keyword>
<evidence type="ECO:0000256" key="5">
    <source>
        <dbReference type="ARBA" id="ARBA00022618"/>
    </source>
</evidence>
<evidence type="ECO:0000256" key="13">
    <source>
        <dbReference type="PROSITE-ProRule" id="PRU00277"/>
    </source>
</evidence>
<dbReference type="Pfam" id="PF05698">
    <property type="entry name" value="Trigger_C"/>
    <property type="match status" value="1"/>
</dbReference>
<feature type="domain" description="PPIase FKBP-type" evidence="15">
    <location>
        <begin position="163"/>
        <end position="248"/>
    </location>
</feature>
<dbReference type="GO" id="GO:0043335">
    <property type="term" value="P:protein unfolding"/>
    <property type="evidence" value="ECO:0007669"/>
    <property type="project" value="TreeGrafter"/>
</dbReference>
<evidence type="ECO:0000256" key="14">
    <source>
        <dbReference type="RuleBase" id="RU003914"/>
    </source>
</evidence>
<comment type="catalytic activity">
    <reaction evidence="1 12 13">
        <text>[protein]-peptidylproline (omega=180) = [protein]-peptidylproline (omega=0)</text>
        <dbReference type="Rhea" id="RHEA:16237"/>
        <dbReference type="Rhea" id="RHEA-COMP:10747"/>
        <dbReference type="Rhea" id="RHEA-COMP:10748"/>
        <dbReference type="ChEBI" id="CHEBI:83833"/>
        <dbReference type="ChEBI" id="CHEBI:83834"/>
        <dbReference type="EC" id="5.2.1.8"/>
    </reaction>
</comment>
<dbReference type="Gene3D" id="3.30.70.1050">
    <property type="entry name" value="Trigger factor ribosome-binding domain"/>
    <property type="match status" value="1"/>
</dbReference>
<evidence type="ECO:0000256" key="6">
    <source>
        <dbReference type="ARBA" id="ARBA00023110"/>
    </source>
</evidence>
<dbReference type="InterPro" id="IPR027304">
    <property type="entry name" value="Trigger_fact/SurA_dom_sf"/>
</dbReference>
<evidence type="ECO:0000256" key="1">
    <source>
        <dbReference type="ARBA" id="ARBA00000971"/>
    </source>
</evidence>
<evidence type="ECO:0000256" key="9">
    <source>
        <dbReference type="ARBA" id="ARBA00023306"/>
    </source>
</evidence>
<dbReference type="Pfam" id="PF05697">
    <property type="entry name" value="Trigger_N"/>
    <property type="match status" value="1"/>
</dbReference>